<comment type="subcellular location">
    <subcellularLocation>
        <location evidence="1">Membrane</location>
        <topology evidence="1">Multi-pass membrane protein</topology>
    </subcellularLocation>
</comment>
<evidence type="ECO:0000313" key="9">
    <source>
        <dbReference type="EnsemblMetazoa" id="ISCW004762-PA"/>
    </source>
</evidence>
<dbReference type="InterPro" id="IPR008795">
    <property type="entry name" value="Prominin"/>
</dbReference>
<dbReference type="EMBL" id="ABJB010695064">
    <property type="status" value="NOT_ANNOTATED_CDS"/>
    <property type="molecule type" value="Genomic_DNA"/>
</dbReference>
<keyword evidence="4 7" id="KW-1133">Transmembrane helix</keyword>
<evidence type="ECO:0000256" key="4">
    <source>
        <dbReference type="ARBA" id="ARBA00022989"/>
    </source>
</evidence>
<proteinExistence type="inferred from homology"/>
<dbReference type="VEuPathDB" id="VectorBase:ISCI004762"/>
<dbReference type="VEuPathDB" id="VectorBase:ISCW004762"/>
<evidence type="ECO:0000313" key="8">
    <source>
        <dbReference type="EMBL" id="EEC05556.1"/>
    </source>
</evidence>
<dbReference type="PANTHER" id="PTHR22730">
    <property type="entry name" value="PROMININ PROM PROTEIN"/>
    <property type="match status" value="1"/>
</dbReference>
<dbReference type="EMBL" id="ABJB010595853">
    <property type="status" value="NOT_ANNOTATED_CDS"/>
    <property type="molecule type" value="Genomic_DNA"/>
</dbReference>
<evidence type="ECO:0000256" key="3">
    <source>
        <dbReference type="ARBA" id="ARBA00022692"/>
    </source>
</evidence>
<dbReference type="EMBL" id="ABJB010237502">
    <property type="status" value="NOT_ANNOTATED_CDS"/>
    <property type="molecule type" value="Genomic_DNA"/>
</dbReference>
<dbReference type="PaxDb" id="6945-B7PG34"/>
<dbReference type="HOGENOM" id="CLU_984419_0_0_1"/>
<keyword evidence="10" id="KW-1185">Reference proteome</keyword>
<dbReference type="EMBL" id="DS706084">
    <property type="protein sequence ID" value="EEC05556.1"/>
    <property type="molecule type" value="Genomic_DNA"/>
</dbReference>
<evidence type="ECO:0000256" key="6">
    <source>
        <dbReference type="ARBA" id="ARBA00023180"/>
    </source>
</evidence>
<organism>
    <name type="scientific">Ixodes scapularis</name>
    <name type="common">Black-legged tick</name>
    <name type="synonym">Deer tick</name>
    <dbReference type="NCBI Taxonomy" id="6945"/>
    <lineage>
        <taxon>Eukaryota</taxon>
        <taxon>Metazoa</taxon>
        <taxon>Ecdysozoa</taxon>
        <taxon>Arthropoda</taxon>
        <taxon>Chelicerata</taxon>
        <taxon>Arachnida</taxon>
        <taxon>Acari</taxon>
        <taxon>Parasitiformes</taxon>
        <taxon>Ixodida</taxon>
        <taxon>Ixodoidea</taxon>
        <taxon>Ixodidae</taxon>
        <taxon>Ixodinae</taxon>
        <taxon>Ixodes</taxon>
    </lineage>
</organism>
<dbReference type="PANTHER" id="PTHR22730:SF1">
    <property type="entry name" value="PROMININ-LIKE PROTEIN"/>
    <property type="match status" value="1"/>
</dbReference>
<feature type="transmembrane region" description="Helical" evidence="7">
    <location>
        <begin position="113"/>
        <end position="135"/>
    </location>
</feature>
<dbReference type="EMBL" id="ABJB010129668">
    <property type="status" value="NOT_ANNOTATED_CDS"/>
    <property type="molecule type" value="Genomic_DNA"/>
</dbReference>
<evidence type="ECO:0000256" key="1">
    <source>
        <dbReference type="ARBA" id="ARBA00004141"/>
    </source>
</evidence>
<name>B7PG34_IXOSC</name>
<dbReference type="EnsemblMetazoa" id="ISCW004762-RA">
    <property type="protein sequence ID" value="ISCW004762-PA"/>
    <property type="gene ID" value="ISCW004762"/>
</dbReference>
<gene>
    <name evidence="8" type="ORF">IscW_ISCW004762</name>
</gene>
<keyword evidence="6" id="KW-0325">Glycoprotein</keyword>
<comment type="similarity">
    <text evidence="2">Belongs to the prominin family.</text>
</comment>
<evidence type="ECO:0000313" key="10">
    <source>
        <dbReference type="Proteomes" id="UP000001555"/>
    </source>
</evidence>
<dbReference type="InParanoid" id="B7PG34"/>
<accession>B7PG34</accession>
<dbReference type="EMBL" id="ABJB011011376">
    <property type="status" value="NOT_ANNOTATED_CDS"/>
    <property type="molecule type" value="Genomic_DNA"/>
</dbReference>
<keyword evidence="5 7" id="KW-0472">Membrane</keyword>
<dbReference type="Proteomes" id="UP000001555">
    <property type="component" value="Unassembled WGS sequence"/>
</dbReference>
<feature type="transmembrane region" description="Helical" evidence="7">
    <location>
        <begin position="67"/>
        <end position="93"/>
    </location>
</feature>
<dbReference type="EMBL" id="ABJB010535094">
    <property type="status" value="NOT_ANNOTATED_CDS"/>
    <property type="molecule type" value="Genomic_DNA"/>
</dbReference>
<evidence type="ECO:0000256" key="2">
    <source>
        <dbReference type="ARBA" id="ARBA00006058"/>
    </source>
</evidence>
<keyword evidence="3 7" id="KW-0812">Transmembrane</keyword>
<reference evidence="9" key="2">
    <citation type="submission" date="2020-05" db="UniProtKB">
        <authorList>
            <consortium name="EnsemblMetazoa"/>
        </authorList>
    </citation>
    <scope>IDENTIFICATION</scope>
    <source>
        <strain evidence="9">wikel</strain>
    </source>
</reference>
<dbReference type="GO" id="GO:0016020">
    <property type="term" value="C:membrane"/>
    <property type="evidence" value="ECO:0007669"/>
    <property type="project" value="UniProtKB-SubCell"/>
</dbReference>
<sequence length="283" mass="31556">MSDYISPKEKLQAGVPREAILSPTLFNMALKDLQGQLERTLRAADDFHALHRPDSVLDINRIKLYRVVFLVGSCLLVAVLLAGVLVGFLLGALNHRETTSPMMRGTASNMGGIILITNTGLMWLCCCLFAVLIAISFPLAAILEVYGCDSFQHQDYSNLDQELTKLRESIDTKGPRIAWTKFINPTQLELVQKNAILFRDAALSAAYIQLNRNVGNCKVAQRMSQSIFLVSCNILAENMNGLWLSMLCCLVTMCVTIPVSFSISKYFFRVKRYLVDGKPPDEK</sequence>
<evidence type="ECO:0000256" key="7">
    <source>
        <dbReference type="SAM" id="Phobius"/>
    </source>
</evidence>
<feature type="transmembrane region" description="Helical" evidence="7">
    <location>
        <begin position="242"/>
        <end position="263"/>
    </location>
</feature>
<evidence type="ECO:0000256" key="5">
    <source>
        <dbReference type="ARBA" id="ARBA00023136"/>
    </source>
</evidence>
<dbReference type="AlphaFoldDB" id="B7PG34"/>
<reference evidence="8 10" key="1">
    <citation type="submission" date="2008-03" db="EMBL/GenBank/DDBJ databases">
        <title>Annotation of Ixodes scapularis.</title>
        <authorList>
            <consortium name="Ixodes scapularis Genome Project Consortium"/>
            <person name="Caler E."/>
            <person name="Hannick L.I."/>
            <person name="Bidwell S."/>
            <person name="Joardar V."/>
            <person name="Thiagarajan M."/>
            <person name="Amedeo P."/>
            <person name="Galinsky K.J."/>
            <person name="Schobel S."/>
            <person name="Inman J."/>
            <person name="Hostetler J."/>
            <person name="Miller J."/>
            <person name="Hammond M."/>
            <person name="Megy K."/>
            <person name="Lawson D."/>
            <person name="Kodira C."/>
            <person name="Sutton G."/>
            <person name="Meyer J."/>
            <person name="Hill C.A."/>
            <person name="Birren B."/>
            <person name="Nene V."/>
            <person name="Collins F."/>
            <person name="Alarcon-Chaidez F."/>
            <person name="Wikel S."/>
            <person name="Strausberg R."/>
        </authorList>
    </citation>
    <scope>NUCLEOTIDE SEQUENCE [LARGE SCALE GENOMIC DNA]</scope>
    <source>
        <strain evidence="10">Wikel</strain>
        <strain evidence="8">Wikel colony</strain>
    </source>
</reference>
<protein>
    <submittedName>
        <fullName evidence="8 9">Uncharacterized protein</fullName>
    </submittedName>
</protein>